<sequence>MPTDRFRSLLDRRGPFATAYFDDSHDTADADAQLDVRWRDLTAQLHAQGAPGDVTDAMRAAIDARRPAVGRSGRCLIATSDGVVLDERVDRVPENSVTRYSELPYLVPLIEHGGRTPSHVIVTVDHEGADVEVRTAAGTRTHTVDGGGHPVHKASGAETAGYGDPQQRTDEAARKNVRAVVDDVTALVDELSPAAVFVNGEVRSRKDFTSAAPQRVADLVVEVNAGARHSVDEAALDADVTAWLRDAARAEVRRAAEQLAAELGRASGLATEGLHGVCAALREGAVETLIVGDTGGATVVFGDAVTTVAPDPSVLSELGVSPDHIGPADEVLPLAAVATDAVIVGADDELAPRDGVAAVLRYAPATLQR</sequence>
<evidence type="ECO:0000313" key="2">
    <source>
        <dbReference type="EMBL" id="OFJ55726.1"/>
    </source>
</evidence>
<dbReference type="RefSeq" id="WP_070351152.1">
    <property type="nucleotide sequence ID" value="NZ_CP043474.1"/>
</dbReference>
<evidence type="ECO:0008006" key="4">
    <source>
        <dbReference type="Google" id="ProtNLM"/>
    </source>
</evidence>
<reference evidence="2 3" key="1">
    <citation type="submission" date="2016-09" db="EMBL/GenBank/DDBJ databases">
        <title>genome sequence of Mycobacterium sp. 739 SCH.</title>
        <authorList>
            <person name="Greninger A.L."/>
            <person name="Qin X."/>
            <person name="Jerome K."/>
            <person name="Vora S."/>
            <person name="Quinn K."/>
        </authorList>
    </citation>
    <scope>NUCLEOTIDE SEQUENCE [LARGE SCALE GENOMIC DNA]</scope>
    <source>
        <strain evidence="2 3">SCH</strain>
    </source>
</reference>
<keyword evidence="3" id="KW-1185">Reference proteome</keyword>
<dbReference type="InterPro" id="IPR029064">
    <property type="entry name" value="Ribosomal_eL30-like_sf"/>
</dbReference>
<comment type="caution">
    <text evidence="2">The sequence shown here is derived from an EMBL/GenBank/DDBJ whole genome shotgun (WGS) entry which is preliminary data.</text>
</comment>
<feature type="region of interest" description="Disordered" evidence="1">
    <location>
        <begin position="140"/>
        <end position="166"/>
    </location>
</feature>
<evidence type="ECO:0000256" key="1">
    <source>
        <dbReference type="SAM" id="MobiDB-lite"/>
    </source>
</evidence>
<gene>
    <name evidence="2" type="ORF">BEL07_00525</name>
</gene>
<dbReference type="InterPro" id="IPR040701">
    <property type="entry name" value="Bact_RF_family2"/>
</dbReference>
<evidence type="ECO:0000313" key="3">
    <source>
        <dbReference type="Proteomes" id="UP000178953"/>
    </source>
</evidence>
<protein>
    <recommendedName>
        <fullName evidence="4">Peptide chain release factor 2</fullName>
    </recommendedName>
</protein>
<proteinExistence type="predicted"/>
<dbReference type="Gene3D" id="3.30.1330.30">
    <property type="match status" value="1"/>
</dbReference>
<dbReference type="Pfam" id="PF18844">
    <property type="entry name" value="baeRF_family2"/>
    <property type="match status" value="1"/>
</dbReference>
<dbReference type="Proteomes" id="UP000178953">
    <property type="component" value="Unassembled WGS sequence"/>
</dbReference>
<dbReference type="EMBL" id="MCHX01000001">
    <property type="protein sequence ID" value="OFJ55726.1"/>
    <property type="molecule type" value="Genomic_DNA"/>
</dbReference>
<accession>A0A1E8QBA8</accession>
<name>A0A1E8QBA8_9MYCO</name>
<dbReference type="OrthoDB" id="5179393at2"/>
<dbReference type="AlphaFoldDB" id="A0A1E8QBA8"/>
<organism evidence="2 3">
    <name type="scientific">Mycolicibacterium grossiae</name>
    <dbReference type="NCBI Taxonomy" id="1552759"/>
    <lineage>
        <taxon>Bacteria</taxon>
        <taxon>Bacillati</taxon>
        <taxon>Actinomycetota</taxon>
        <taxon>Actinomycetes</taxon>
        <taxon>Mycobacteriales</taxon>
        <taxon>Mycobacteriaceae</taxon>
        <taxon>Mycolicibacterium</taxon>
    </lineage>
</organism>